<keyword evidence="3" id="KW-1185">Reference proteome</keyword>
<proteinExistence type="predicted"/>
<feature type="region of interest" description="Disordered" evidence="1">
    <location>
        <begin position="1"/>
        <end position="21"/>
    </location>
</feature>
<reference evidence="2 3" key="1">
    <citation type="submission" date="2016-08" db="EMBL/GenBank/DDBJ databases">
        <authorList>
            <person name="Seilhamer J.J."/>
        </authorList>
    </citation>
    <scope>NUCLEOTIDE SEQUENCE [LARGE SCALE GENOMIC DNA]</scope>
    <source>
        <strain evidence="2 3">A37T2</strain>
    </source>
</reference>
<organism evidence="2 3">
    <name type="scientific">Chitinophaga costaii</name>
    <dbReference type="NCBI Taxonomy" id="1335309"/>
    <lineage>
        <taxon>Bacteria</taxon>
        <taxon>Pseudomonadati</taxon>
        <taxon>Bacteroidota</taxon>
        <taxon>Chitinophagia</taxon>
        <taxon>Chitinophagales</taxon>
        <taxon>Chitinophagaceae</taxon>
        <taxon>Chitinophaga</taxon>
    </lineage>
</organism>
<evidence type="ECO:0000313" key="2">
    <source>
        <dbReference type="EMBL" id="SCC48757.1"/>
    </source>
</evidence>
<evidence type="ECO:0000256" key="1">
    <source>
        <dbReference type="SAM" id="MobiDB-lite"/>
    </source>
</evidence>
<protein>
    <submittedName>
        <fullName evidence="2">Uncharacterized protein</fullName>
    </submittedName>
</protein>
<gene>
    <name evidence="2" type="ORF">GA0116948_110127</name>
</gene>
<dbReference type="RefSeq" id="WP_123891819.1">
    <property type="nucleotide sequence ID" value="NZ_FMAR01000010.1"/>
</dbReference>
<evidence type="ECO:0000313" key="3">
    <source>
        <dbReference type="Proteomes" id="UP000242818"/>
    </source>
</evidence>
<dbReference type="STRING" id="1335309.GA0116948_110127"/>
<name>A0A1C4EYN1_9BACT</name>
<accession>A0A1C4EYN1</accession>
<sequence>MMNSPFRLRLRNTDKDTPPTIPVGEAMARAYQWRQLVQSIYTGTADAATHTPVPSQCIFRAIHIDMDDIIFLREQHPDAKSIRVYLSIADPSLQLQITGMLVPVDYNNRDMIYTQTPDARPESALRQDASVSTVYDFTQPCPTLCDPQSLLFSEVNDATAYLPPKA</sequence>
<dbReference type="EMBL" id="FMAR01000010">
    <property type="protein sequence ID" value="SCC48757.1"/>
    <property type="molecule type" value="Genomic_DNA"/>
</dbReference>
<dbReference type="AlphaFoldDB" id="A0A1C4EYN1"/>
<dbReference type="Proteomes" id="UP000242818">
    <property type="component" value="Unassembled WGS sequence"/>
</dbReference>
<dbReference type="OrthoDB" id="797757at2"/>